<evidence type="ECO:0000313" key="11">
    <source>
        <dbReference type="Proteomes" id="UP000266340"/>
    </source>
</evidence>
<accession>A0A398CK48</accession>
<comment type="similarity">
    <text evidence="2 8">Belongs to the PHP hydrolase family. HisK subfamily.</text>
</comment>
<evidence type="ECO:0000256" key="2">
    <source>
        <dbReference type="ARBA" id="ARBA00009152"/>
    </source>
</evidence>
<dbReference type="Proteomes" id="UP000266340">
    <property type="component" value="Unassembled WGS sequence"/>
</dbReference>
<dbReference type="InterPro" id="IPR004013">
    <property type="entry name" value="PHP_dom"/>
</dbReference>
<keyword evidence="4 8" id="KW-0028">Amino-acid biosynthesis</keyword>
<sequence length="268" mass="30773">MMFDLHTHHERCGHAVGSLEDYIESAIANGLRVLGITDHSPYFFAKEDHPYPRLAMAKSEFPKYVEEIMLLKKKYEGRIELLVGIESDVFKEYADLYGEVYTRFPLDYVIGSIHFTSPFAIMRGLNWKAASDEERRSEIERVAELLHLSVRCGWVNIIGHMDRFNRGYPSFRQSIAPYLDSTLKMLAESGVAMEVNTGGFRKGSEDYYPSLDVVERAHYYGVDITFGSDAHHPDRVGDGGETVRAMLKNIGYKQWVIFKQRKPVYLDL</sequence>
<evidence type="ECO:0000256" key="1">
    <source>
        <dbReference type="ARBA" id="ARBA00004970"/>
    </source>
</evidence>
<dbReference type="OrthoDB" id="9775255at2"/>
<dbReference type="NCBIfam" id="TIGR01856">
    <property type="entry name" value="hisJ_fam"/>
    <property type="match status" value="1"/>
</dbReference>
<name>A0A398CK48_9BACL</name>
<keyword evidence="5 8" id="KW-0378">Hydrolase</keyword>
<dbReference type="GO" id="GO:0005737">
    <property type="term" value="C:cytoplasm"/>
    <property type="evidence" value="ECO:0007669"/>
    <property type="project" value="TreeGrafter"/>
</dbReference>
<dbReference type="GO" id="GO:0000105">
    <property type="term" value="P:L-histidine biosynthetic process"/>
    <property type="evidence" value="ECO:0007669"/>
    <property type="project" value="UniProtKB-UniRule"/>
</dbReference>
<dbReference type="CDD" id="cd12110">
    <property type="entry name" value="PHP_HisPPase_Hisj_like"/>
    <property type="match status" value="1"/>
</dbReference>
<dbReference type="Gene3D" id="3.20.20.140">
    <property type="entry name" value="Metal-dependent hydrolases"/>
    <property type="match status" value="1"/>
</dbReference>
<keyword evidence="6 8" id="KW-0368">Histidine biosynthesis</keyword>
<dbReference type="Pfam" id="PF02811">
    <property type="entry name" value="PHP"/>
    <property type="match status" value="1"/>
</dbReference>
<keyword evidence="11" id="KW-1185">Reference proteome</keyword>
<evidence type="ECO:0000256" key="7">
    <source>
        <dbReference type="ARBA" id="ARBA00049158"/>
    </source>
</evidence>
<dbReference type="PANTHER" id="PTHR21039:SF0">
    <property type="entry name" value="HISTIDINOL-PHOSPHATASE"/>
    <property type="match status" value="1"/>
</dbReference>
<dbReference type="PANTHER" id="PTHR21039">
    <property type="entry name" value="HISTIDINOL PHOSPHATASE-RELATED"/>
    <property type="match status" value="1"/>
</dbReference>
<protein>
    <recommendedName>
        <fullName evidence="3 8">Histidinol-phosphatase</fullName>
        <shortName evidence="8">HolPase</shortName>
        <ecNumber evidence="3 8">3.1.3.15</ecNumber>
    </recommendedName>
</protein>
<evidence type="ECO:0000313" key="10">
    <source>
        <dbReference type="EMBL" id="RIE02725.1"/>
    </source>
</evidence>
<dbReference type="SUPFAM" id="SSF89550">
    <property type="entry name" value="PHP domain-like"/>
    <property type="match status" value="1"/>
</dbReference>
<dbReference type="InterPro" id="IPR016195">
    <property type="entry name" value="Pol/histidinol_Pase-like"/>
</dbReference>
<dbReference type="GO" id="GO:0004401">
    <property type="term" value="F:histidinol-phosphatase activity"/>
    <property type="evidence" value="ECO:0007669"/>
    <property type="project" value="UniProtKB-UniRule"/>
</dbReference>
<evidence type="ECO:0000256" key="6">
    <source>
        <dbReference type="ARBA" id="ARBA00023102"/>
    </source>
</evidence>
<evidence type="ECO:0000256" key="4">
    <source>
        <dbReference type="ARBA" id="ARBA00022605"/>
    </source>
</evidence>
<comment type="pathway">
    <text evidence="1 8">Amino-acid biosynthesis; L-histidine biosynthesis; L-histidine from 5-phospho-alpha-D-ribose 1-diphosphate: step 8/9.</text>
</comment>
<evidence type="ECO:0000259" key="9">
    <source>
        <dbReference type="SMART" id="SM00481"/>
    </source>
</evidence>
<dbReference type="InterPro" id="IPR003141">
    <property type="entry name" value="Pol/His_phosphatase_N"/>
</dbReference>
<gene>
    <name evidence="10" type="ORF">D3H35_18935</name>
</gene>
<dbReference type="UniPathway" id="UPA00031">
    <property type="reaction ID" value="UER00013"/>
</dbReference>
<feature type="domain" description="Polymerase/histidinol phosphatase N-terminal" evidence="9">
    <location>
        <begin position="3"/>
        <end position="91"/>
    </location>
</feature>
<dbReference type="InterPro" id="IPR010140">
    <property type="entry name" value="Histidinol_P_phosphatase_HisJ"/>
</dbReference>
<evidence type="ECO:0000256" key="8">
    <source>
        <dbReference type="RuleBase" id="RU366003"/>
    </source>
</evidence>
<reference evidence="10 11" key="1">
    <citation type="submission" date="2018-09" db="EMBL/GenBank/DDBJ databases">
        <title>Cohnella cavernae sp. nov., isolated from a karst cave.</title>
        <authorList>
            <person name="Zhu H."/>
        </authorList>
    </citation>
    <scope>NUCLEOTIDE SEQUENCE [LARGE SCALE GENOMIC DNA]</scope>
    <source>
        <strain evidence="10 11">K2E09-144</strain>
    </source>
</reference>
<dbReference type="AlphaFoldDB" id="A0A398CK48"/>
<evidence type="ECO:0000256" key="5">
    <source>
        <dbReference type="ARBA" id="ARBA00022801"/>
    </source>
</evidence>
<organism evidence="10 11">
    <name type="scientific">Cohnella faecalis</name>
    <dbReference type="NCBI Taxonomy" id="2315694"/>
    <lineage>
        <taxon>Bacteria</taxon>
        <taxon>Bacillati</taxon>
        <taxon>Bacillota</taxon>
        <taxon>Bacilli</taxon>
        <taxon>Bacillales</taxon>
        <taxon>Paenibacillaceae</taxon>
        <taxon>Cohnella</taxon>
    </lineage>
</organism>
<dbReference type="EMBL" id="QXJM01000039">
    <property type="protein sequence ID" value="RIE02725.1"/>
    <property type="molecule type" value="Genomic_DNA"/>
</dbReference>
<comment type="caution">
    <text evidence="10">The sequence shown here is derived from an EMBL/GenBank/DDBJ whole genome shotgun (WGS) entry which is preliminary data.</text>
</comment>
<dbReference type="SMART" id="SM00481">
    <property type="entry name" value="POLIIIAc"/>
    <property type="match status" value="1"/>
</dbReference>
<evidence type="ECO:0000256" key="3">
    <source>
        <dbReference type="ARBA" id="ARBA00013085"/>
    </source>
</evidence>
<proteinExistence type="inferred from homology"/>
<comment type="catalytic activity">
    <reaction evidence="7 8">
        <text>L-histidinol phosphate + H2O = L-histidinol + phosphate</text>
        <dbReference type="Rhea" id="RHEA:14465"/>
        <dbReference type="ChEBI" id="CHEBI:15377"/>
        <dbReference type="ChEBI" id="CHEBI:43474"/>
        <dbReference type="ChEBI" id="CHEBI:57699"/>
        <dbReference type="ChEBI" id="CHEBI:57980"/>
        <dbReference type="EC" id="3.1.3.15"/>
    </reaction>
</comment>
<dbReference type="EC" id="3.1.3.15" evidence="3 8"/>